<evidence type="ECO:0000259" key="8">
    <source>
        <dbReference type="Pfam" id="PF02803"/>
    </source>
</evidence>
<feature type="domain" description="Thiolase N-terminal" evidence="7">
    <location>
        <begin position="10"/>
        <end position="245"/>
    </location>
</feature>
<evidence type="ECO:0000256" key="1">
    <source>
        <dbReference type="ARBA" id="ARBA00010982"/>
    </source>
</evidence>
<evidence type="ECO:0000256" key="3">
    <source>
        <dbReference type="ARBA" id="ARBA00022679"/>
    </source>
</evidence>
<sequence>MLDLPSSTPVIVAARRTPIAAIGHRLAQLNLTGLTSPVLRAVCEDAEGLVAATDGIRDVVLGNCMGPGGNPARLAALAAGLGTQVPGGTVDRQCGSGLAAILDAAAPIRAGDPGLRLAGGAESPSTAPARSFEGVPYARAAFAPEGFSDPDMPQAAEDLAAADGITRQRQDSYAMQSHRRAADALTAGRLRSELVPLGGLKADEGIGRRPEVIPRLRPLVDGGTVTAGNSTRINDGAAAVLLAPASATQARMVPGLALRSQAIMGCDPALPGLGAAPALQRALAELGADVGDLAAVEIVEAFAAQTLAVLDRLGIAEDDPRVCAEGGALALGHPWGASGAVAVVRLFSRLVRSGAPAGTLGAAAVSVGGGLGIAAVVEVVR</sequence>
<evidence type="ECO:0000313" key="10">
    <source>
        <dbReference type="Proteomes" id="UP000547528"/>
    </source>
</evidence>
<feature type="domain" description="Thiolase C-terminal" evidence="8">
    <location>
        <begin position="258"/>
        <end position="378"/>
    </location>
</feature>
<dbReference type="InterPro" id="IPR016039">
    <property type="entry name" value="Thiolase-like"/>
</dbReference>
<dbReference type="InterPro" id="IPR002155">
    <property type="entry name" value="Thiolase"/>
</dbReference>
<dbReference type="GO" id="GO:0003985">
    <property type="term" value="F:acetyl-CoA C-acetyltransferase activity"/>
    <property type="evidence" value="ECO:0007669"/>
    <property type="project" value="UniProtKB-EC"/>
</dbReference>
<keyword evidence="3 6" id="KW-0808">Transferase</keyword>
<dbReference type="EC" id="2.3.1.9" evidence="2"/>
<dbReference type="SUPFAM" id="SSF53901">
    <property type="entry name" value="Thiolase-like"/>
    <property type="match status" value="2"/>
</dbReference>
<reference evidence="9 10" key="1">
    <citation type="submission" date="2020-08" db="EMBL/GenBank/DDBJ databases">
        <title>Sequencing the genomes of 1000 actinobacteria strains.</title>
        <authorList>
            <person name="Klenk H.-P."/>
        </authorList>
    </citation>
    <scope>NUCLEOTIDE SEQUENCE [LARGE SCALE GENOMIC DNA]</scope>
    <source>
        <strain evidence="9 10">DSM 28238</strain>
    </source>
</reference>
<accession>A0A7W5TRV0</accession>
<dbReference type="CDD" id="cd00751">
    <property type="entry name" value="thiolase"/>
    <property type="match status" value="1"/>
</dbReference>
<dbReference type="PIRSF" id="PIRSF000429">
    <property type="entry name" value="Ac-CoA_Ac_transf"/>
    <property type="match status" value="1"/>
</dbReference>
<evidence type="ECO:0000256" key="4">
    <source>
        <dbReference type="ARBA" id="ARBA00023315"/>
    </source>
</evidence>
<dbReference type="InterPro" id="IPR020616">
    <property type="entry name" value="Thiolase_N"/>
</dbReference>
<dbReference type="PANTHER" id="PTHR18919">
    <property type="entry name" value="ACETYL-COA C-ACYLTRANSFERASE"/>
    <property type="match status" value="1"/>
</dbReference>
<comment type="caution">
    <text evidence="9">The sequence shown here is derived from an EMBL/GenBank/DDBJ whole genome shotgun (WGS) entry which is preliminary data.</text>
</comment>
<dbReference type="InterPro" id="IPR020617">
    <property type="entry name" value="Thiolase_C"/>
</dbReference>
<dbReference type="Proteomes" id="UP000547528">
    <property type="component" value="Unassembled WGS sequence"/>
</dbReference>
<comment type="similarity">
    <text evidence="1 6">Belongs to the thiolase-like superfamily. Thiolase family.</text>
</comment>
<organism evidence="9 10">
    <name type="scientific">Garicola koreensis</name>
    <dbReference type="NCBI Taxonomy" id="1262554"/>
    <lineage>
        <taxon>Bacteria</taxon>
        <taxon>Bacillati</taxon>
        <taxon>Actinomycetota</taxon>
        <taxon>Actinomycetes</taxon>
        <taxon>Micrococcales</taxon>
        <taxon>Micrococcaceae</taxon>
        <taxon>Garicola</taxon>
    </lineage>
</organism>
<dbReference type="Pfam" id="PF02803">
    <property type="entry name" value="Thiolase_C"/>
    <property type="match status" value="1"/>
</dbReference>
<dbReference type="EMBL" id="JACIBT010000001">
    <property type="protein sequence ID" value="MBB3666588.1"/>
    <property type="molecule type" value="Genomic_DNA"/>
</dbReference>
<dbReference type="Gene3D" id="3.40.47.10">
    <property type="match status" value="2"/>
</dbReference>
<evidence type="ECO:0000256" key="2">
    <source>
        <dbReference type="ARBA" id="ARBA00012705"/>
    </source>
</evidence>
<gene>
    <name evidence="9" type="ORF">FHX47_000181</name>
</gene>
<evidence type="ECO:0000256" key="6">
    <source>
        <dbReference type="RuleBase" id="RU003557"/>
    </source>
</evidence>
<evidence type="ECO:0000313" key="9">
    <source>
        <dbReference type="EMBL" id="MBB3666588.1"/>
    </source>
</evidence>
<proteinExistence type="inferred from homology"/>
<dbReference type="Pfam" id="PF00108">
    <property type="entry name" value="Thiolase_N"/>
    <property type="match status" value="1"/>
</dbReference>
<dbReference type="PANTHER" id="PTHR18919:SF107">
    <property type="entry name" value="ACETYL-COA ACETYLTRANSFERASE, CYTOSOLIC"/>
    <property type="match status" value="1"/>
</dbReference>
<keyword evidence="10" id="KW-1185">Reference proteome</keyword>
<evidence type="ECO:0000259" key="7">
    <source>
        <dbReference type="Pfam" id="PF00108"/>
    </source>
</evidence>
<dbReference type="RefSeq" id="WP_343064248.1">
    <property type="nucleotide sequence ID" value="NZ_BAABKR010000004.1"/>
</dbReference>
<dbReference type="AlphaFoldDB" id="A0A7W5TRV0"/>
<dbReference type="NCBIfam" id="TIGR01930">
    <property type="entry name" value="AcCoA-C-Actrans"/>
    <property type="match status" value="1"/>
</dbReference>
<keyword evidence="4 6" id="KW-0012">Acyltransferase</keyword>
<protein>
    <recommendedName>
        <fullName evidence="5">Probable acetyl-CoA acetyltransferase</fullName>
        <ecNumber evidence="2">2.3.1.9</ecNumber>
    </recommendedName>
</protein>
<name>A0A7W5TRV0_9MICC</name>
<evidence type="ECO:0000256" key="5">
    <source>
        <dbReference type="ARBA" id="ARBA00040529"/>
    </source>
</evidence>